<evidence type="ECO:0000313" key="2">
    <source>
        <dbReference type="WBParaSite" id="sdigi.contig472.g8533.t1"/>
    </source>
</evidence>
<keyword evidence="1" id="KW-1185">Reference proteome</keyword>
<name>A0A915PV26_9BILA</name>
<accession>A0A915PV26</accession>
<dbReference type="AlphaFoldDB" id="A0A915PV26"/>
<organism evidence="1 2">
    <name type="scientific">Setaria digitata</name>
    <dbReference type="NCBI Taxonomy" id="48799"/>
    <lineage>
        <taxon>Eukaryota</taxon>
        <taxon>Metazoa</taxon>
        <taxon>Ecdysozoa</taxon>
        <taxon>Nematoda</taxon>
        <taxon>Chromadorea</taxon>
        <taxon>Rhabditida</taxon>
        <taxon>Spirurina</taxon>
        <taxon>Spiruromorpha</taxon>
        <taxon>Filarioidea</taxon>
        <taxon>Setariidae</taxon>
        <taxon>Setaria</taxon>
    </lineage>
</organism>
<evidence type="ECO:0000313" key="1">
    <source>
        <dbReference type="Proteomes" id="UP000887581"/>
    </source>
</evidence>
<proteinExistence type="predicted"/>
<dbReference type="WBParaSite" id="sdigi.contig472.g8533.t1">
    <property type="protein sequence ID" value="sdigi.contig472.g8533.t1"/>
    <property type="gene ID" value="sdigi.contig472.g8533"/>
</dbReference>
<protein>
    <submittedName>
        <fullName evidence="2">Uncharacterized protein</fullName>
    </submittedName>
</protein>
<sequence length="52" mass="5943">MADLGYAHFSCISRFYAGCVLRILFPVPLNARSMGKLMESRDARRKLHSQID</sequence>
<dbReference type="Proteomes" id="UP000887581">
    <property type="component" value="Unplaced"/>
</dbReference>
<reference evidence="2" key="1">
    <citation type="submission" date="2022-11" db="UniProtKB">
        <authorList>
            <consortium name="WormBaseParasite"/>
        </authorList>
    </citation>
    <scope>IDENTIFICATION</scope>
</reference>